<proteinExistence type="predicted"/>
<dbReference type="SUPFAM" id="SSF143011">
    <property type="entry name" value="RelE-like"/>
    <property type="match status" value="1"/>
</dbReference>
<dbReference type="AlphaFoldDB" id="A0A841TF01"/>
<dbReference type="Gene3D" id="3.30.2310.20">
    <property type="entry name" value="RelE-like"/>
    <property type="match status" value="1"/>
</dbReference>
<sequence>MRLTYRILFSSDAEKTIVKLERSMAKRIFNALEQLRNNPFENPNTKKMKGKEGDFFRLRVANYRVIYEIKNEELIIYVVRLGPRGDIYKG</sequence>
<dbReference type="InterPro" id="IPR007712">
    <property type="entry name" value="RelE/ParE_toxin"/>
</dbReference>
<keyword evidence="3" id="KW-1185">Reference proteome</keyword>
<dbReference type="RefSeq" id="WP_185179080.1">
    <property type="nucleotide sequence ID" value="NZ_CBCSEP010000014.1"/>
</dbReference>
<organism evidence="2 3">
    <name type="scientific">Cohnella lubricantis</name>
    <dbReference type="NCBI Taxonomy" id="2163172"/>
    <lineage>
        <taxon>Bacteria</taxon>
        <taxon>Bacillati</taxon>
        <taxon>Bacillota</taxon>
        <taxon>Bacilli</taxon>
        <taxon>Bacillales</taxon>
        <taxon>Paenibacillaceae</taxon>
        <taxon>Cohnella</taxon>
    </lineage>
</organism>
<accession>A0A841TF01</accession>
<dbReference type="Proteomes" id="UP000574133">
    <property type="component" value="Unassembled WGS sequence"/>
</dbReference>
<reference evidence="2 3" key="1">
    <citation type="submission" date="2020-08" db="EMBL/GenBank/DDBJ databases">
        <title>Cohnella phylogeny.</title>
        <authorList>
            <person name="Dunlap C."/>
        </authorList>
    </citation>
    <scope>NUCLEOTIDE SEQUENCE [LARGE SCALE GENOMIC DNA]</scope>
    <source>
        <strain evidence="2 3">DSM 103658</strain>
    </source>
</reference>
<dbReference type="EMBL" id="JACJVN010000037">
    <property type="protein sequence ID" value="MBB6677800.1"/>
    <property type="molecule type" value="Genomic_DNA"/>
</dbReference>
<dbReference type="PANTHER" id="PTHR38813">
    <property type="match status" value="1"/>
</dbReference>
<evidence type="ECO:0000313" key="2">
    <source>
        <dbReference type="EMBL" id="MBB6677800.1"/>
    </source>
</evidence>
<name>A0A841TF01_9BACL</name>
<evidence type="ECO:0000313" key="3">
    <source>
        <dbReference type="Proteomes" id="UP000574133"/>
    </source>
</evidence>
<dbReference type="Pfam" id="PF05016">
    <property type="entry name" value="ParE_toxin"/>
    <property type="match status" value="1"/>
</dbReference>
<dbReference type="InterPro" id="IPR035093">
    <property type="entry name" value="RelE/ParE_toxin_dom_sf"/>
</dbReference>
<dbReference type="InterPro" id="IPR052747">
    <property type="entry name" value="TA_system_RelE_toxin"/>
</dbReference>
<dbReference type="PANTHER" id="PTHR38813:SF1">
    <property type="entry name" value="TOXIN RELE1-RELATED"/>
    <property type="match status" value="1"/>
</dbReference>
<protein>
    <submittedName>
        <fullName evidence="2">Type II toxin-antitoxin system RelE/ParE family toxin</fullName>
    </submittedName>
</protein>
<gene>
    <name evidence="2" type="ORF">H4Q31_10735</name>
</gene>
<keyword evidence="1" id="KW-1277">Toxin-antitoxin system</keyword>
<evidence type="ECO:0000256" key="1">
    <source>
        <dbReference type="ARBA" id="ARBA00022649"/>
    </source>
</evidence>
<comment type="caution">
    <text evidence="2">The sequence shown here is derived from an EMBL/GenBank/DDBJ whole genome shotgun (WGS) entry which is preliminary data.</text>
</comment>